<dbReference type="GO" id="GO:0031388">
    <property type="term" value="P:organic acid phosphorylation"/>
    <property type="evidence" value="ECO:0007669"/>
    <property type="project" value="UniProtKB-UniRule"/>
</dbReference>
<name>A0AAP3U0A5_PEDAC</name>
<dbReference type="EC" id="2.7.1.31" evidence="5"/>
<dbReference type="KEGG" id="paci:A4V11_01795"/>
<dbReference type="SUPFAM" id="SSF110738">
    <property type="entry name" value="Glycerate kinase I"/>
    <property type="match status" value="1"/>
</dbReference>
<dbReference type="Gene3D" id="3.90.1510.10">
    <property type="entry name" value="Glycerate kinase, domain 2"/>
    <property type="match status" value="1"/>
</dbReference>
<dbReference type="NCBIfam" id="TIGR00045">
    <property type="entry name" value="glycerate kinase"/>
    <property type="match status" value="1"/>
</dbReference>
<reference evidence="5" key="2">
    <citation type="submission" date="2023-10" db="EMBL/GenBank/DDBJ databases">
        <authorList>
            <person name="Khurajog B."/>
        </authorList>
    </citation>
    <scope>NUCLEOTIDE SEQUENCE</scope>
    <source>
        <strain evidence="5">BF9</strain>
    </source>
</reference>
<dbReference type="RefSeq" id="WP_005916952.1">
    <property type="nucleotide sequence ID" value="NZ_BJMF01000002.1"/>
</dbReference>
<dbReference type="Pfam" id="PF02595">
    <property type="entry name" value="Gly_kinase"/>
    <property type="match status" value="1"/>
</dbReference>
<dbReference type="GO" id="GO:0008887">
    <property type="term" value="F:glycerate kinase activity"/>
    <property type="evidence" value="ECO:0007669"/>
    <property type="project" value="UniProtKB-UniRule"/>
</dbReference>
<dbReference type="EMBL" id="JAWJAV010000001">
    <property type="protein sequence ID" value="MDV2620404.1"/>
    <property type="molecule type" value="Genomic_DNA"/>
</dbReference>
<dbReference type="GeneID" id="57365900"/>
<evidence type="ECO:0000256" key="3">
    <source>
        <dbReference type="ARBA" id="ARBA00022777"/>
    </source>
</evidence>
<protein>
    <submittedName>
        <fullName evidence="5">Glycerate kinase</fullName>
        <ecNumber evidence="5">2.7.1.31</ecNumber>
    </submittedName>
</protein>
<evidence type="ECO:0000313" key="6">
    <source>
        <dbReference type="Proteomes" id="UP001280897"/>
    </source>
</evidence>
<dbReference type="PANTHER" id="PTHR21599">
    <property type="entry name" value="GLYCERATE KINASE"/>
    <property type="match status" value="1"/>
</dbReference>
<dbReference type="InterPro" id="IPR018193">
    <property type="entry name" value="Glyc_kinase_flavodox-like_fold"/>
</dbReference>
<accession>A0AAP3U0A5</accession>
<gene>
    <name evidence="5" type="ORF">R0G89_01455</name>
</gene>
<reference evidence="5" key="1">
    <citation type="journal article" date="2023" name="PeerJ">
        <title>Selection and evaluation of lactic acid bacteria from chicken feces in Thailand as potential probiotics.</title>
        <authorList>
            <person name="Khurajog B."/>
            <person name="Disastra Y."/>
            <person name="Lawwyne L.D."/>
            <person name="Sirichokchatchawan W."/>
            <person name="Niyomtham W."/>
            <person name="Yindee J."/>
            <person name="Hampson D.J."/>
            <person name="Prapasarakul N."/>
        </authorList>
    </citation>
    <scope>NUCLEOTIDE SEQUENCE</scope>
    <source>
        <strain evidence="5">BF9</strain>
    </source>
</reference>
<dbReference type="InterPro" id="IPR018197">
    <property type="entry name" value="Glycerate_kinase_RE-like"/>
</dbReference>
<keyword evidence="2 4" id="KW-0808">Transferase</keyword>
<dbReference type="Gene3D" id="3.40.50.10350">
    <property type="entry name" value="Glycerate kinase, domain 1"/>
    <property type="match status" value="1"/>
</dbReference>
<evidence type="ECO:0000256" key="2">
    <source>
        <dbReference type="ARBA" id="ARBA00022679"/>
    </source>
</evidence>
<dbReference type="PANTHER" id="PTHR21599:SF0">
    <property type="entry name" value="GLYCERATE KINASE"/>
    <property type="match status" value="1"/>
</dbReference>
<dbReference type="Proteomes" id="UP001280897">
    <property type="component" value="Unassembled WGS sequence"/>
</dbReference>
<evidence type="ECO:0000256" key="4">
    <source>
        <dbReference type="PIRNR" id="PIRNR006078"/>
    </source>
</evidence>
<dbReference type="AlphaFoldDB" id="A0AAP3U0A5"/>
<organism evidence="5 6">
    <name type="scientific">Pediococcus acidilactici</name>
    <dbReference type="NCBI Taxonomy" id="1254"/>
    <lineage>
        <taxon>Bacteria</taxon>
        <taxon>Bacillati</taxon>
        <taxon>Bacillota</taxon>
        <taxon>Bacilli</taxon>
        <taxon>Lactobacillales</taxon>
        <taxon>Lactobacillaceae</taxon>
        <taxon>Pediococcus</taxon>
        <taxon>Pediococcus acidilactici group</taxon>
    </lineage>
</organism>
<dbReference type="PIRSF" id="PIRSF006078">
    <property type="entry name" value="GlxK"/>
    <property type="match status" value="1"/>
</dbReference>
<proteinExistence type="inferred from homology"/>
<dbReference type="InterPro" id="IPR004381">
    <property type="entry name" value="Glycerate_kinase"/>
</dbReference>
<dbReference type="InterPro" id="IPR036129">
    <property type="entry name" value="Glycerate_kinase_sf"/>
</dbReference>
<comment type="similarity">
    <text evidence="1 4">Belongs to the glycerate kinase type-1 family.</text>
</comment>
<evidence type="ECO:0000313" key="5">
    <source>
        <dbReference type="EMBL" id="MDV2620404.1"/>
    </source>
</evidence>
<sequence>MKFVIAPDSFKNGMTAKQAANAIKTGLKRIFPEATYTLVPMADGGEGTVQSLVDATKGRLLTAEVTGPLGKPVNATYGILGDQHTGVIEMSQASGIQYVTKTTRNPLKTTTFGTGELILKALDQGVDRLIIGIGGSATNDGGAGMAQALGAELLDDGGQAIQLGGGNLNQLKQIKVNQIDPRIKKTKIIIASDVTNPLIGKQGASAVFGPQKGATPEMVQLLDQNLTHYAKVLQRDLGLDLANRPGAGAAGGLGAGLVAFTNATMKKGIDIVIEYSGLKNKAQNADYVFTGEGGIDFQTKYGKTPYGVALTTKAVAPDAPVIVIAGNVGKGIDELYADNAIDAIFTSVSGVKSLREALATGPHDVAQVAENIARLIKKGIGSVK</sequence>
<evidence type="ECO:0000256" key="1">
    <source>
        <dbReference type="ARBA" id="ARBA00006284"/>
    </source>
</evidence>
<keyword evidence="3 4" id="KW-0418">Kinase</keyword>
<comment type="caution">
    <text evidence="5">The sequence shown here is derived from an EMBL/GenBank/DDBJ whole genome shotgun (WGS) entry which is preliminary data.</text>
</comment>